<protein>
    <submittedName>
        <fullName evidence="3">Ragulator complex protein LAMTOR3 isoform X1</fullName>
    </submittedName>
</protein>
<dbReference type="PANTHER" id="PTHR13378:SF1">
    <property type="entry name" value="RAGULATOR COMPLEX PROTEIN LAMTOR3"/>
    <property type="match status" value="1"/>
</dbReference>
<accession>A0AAJ7PA75</accession>
<dbReference type="SUPFAM" id="SSF103196">
    <property type="entry name" value="Roadblock/LC7 domain"/>
    <property type="match status" value="1"/>
</dbReference>
<name>A0AAJ7PA75_9ACAR</name>
<dbReference type="GO" id="GO:0071986">
    <property type="term" value="C:Ragulator complex"/>
    <property type="evidence" value="ECO:0007669"/>
    <property type="project" value="TreeGrafter"/>
</dbReference>
<dbReference type="GO" id="GO:0032008">
    <property type="term" value="P:positive regulation of TOR signaling"/>
    <property type="evidence" value="ECO:0007669"/>
    <property type="project" value="TreeGrafter"/>
</dbReference>
<dbReference type="GO" id="GO:0071230">
    <property type="term" value="P:cellular response to amino acid stimulus"/>
    <property type="evidence" value="ECO:0007669"/>
    <property type="project" value="TreeGrafter"/>
</dbReference>
<evidence type="ECO:0000256" key="1">
    <source>
        <dbReference type="ARBA" id="ARBA00005356"/>
    </source>
</evidence>
<dbReference type="InterPro" id="IPR015019">
    <property type="entry name" value="LAMTOR3"/>
</dbReference>
<gene>
    <name evidence="3" type="primary">LOC100900784</name>
</gene>
<organism evidence="2 3">
    <name type="scientific">Galendromus occidentalis</name>
    <name type="common">western predatory mite</name>
    <dbReference type="NCBI Taxonomy" id="34638"/>
    <lineage>
        <taxon>Eukaryota</taxon>
        <taxon>Metazoa</taxon>
        <taxon>Ecdysozoa</taxon>
        <taxon>Arthropoda</taxon>
        <taxon>Chelicerata</taxon>
        <taxon>Arachnida</taxon>
        <taxon>Acari</taxon>
        <taxon>Parasitiformes</taxon>
        <taxon>Mesostigmata</taxon>
        <taxon>Gamasina</taxon>
        <taxon>Phytoseioidea</taxon>
        <taxon>Phytoseiidae</taxon>
        <taxon>Typhlodrominae</taxon>
        <taxon>Galendromus</taxon>
    </lineage>
</organism>
<dbReference type="Proteomes" id="UP000694867">
    <property type="component" value="Unplaced"/>
</dbReference>
<proteinExistence type="inferred from homology"/>
<dbReference type="Gene3D" id="3.30.450.30">
    <property type="entry name" value="Dynein light chain 2a, cytoplasmic"/>
    <property type="match status" value="1"/>
</dbReference>
<evidence type="ECO:0000313" key="2">
    <source>
        <dbReference type="Proteomes" id="UP000694867"/>
    </source>
</evidence>
<keyword evidence="2" id="KW-1185">Reference proteome</keyword>
<dbReference type="PANTHER" id="PTHR13378">
    <property type="entry name" value="REGULATOR COMPLEX PROTEIN LAMTOR3"/>
    <property type="match status" value="1"/>
</dbReference>
<dbReference type="GeneID" id="100900784"/>
<dbReference type="RefSeq" id="XP_018495950.1">
    <property type="nucleotide sequence ID" value="XM_018640434.1"/>
</dbReference>
<comment type="similarity">
    <text evidence="1">Belongs to the LAMTOR3 family.</text>
</comment>
<evidence type="ECO:0000313" key="3">
    <source>
        <dbReference type="RefSeq" id="XP_018495950.1"/>
    </source>
</evidence>
<dbReference type="Pfam" id="PF08923">
    <property type="entry name" value="MAPKK1_Int"/>
    <property type="match status" value="1"/>
</dbReference>
<reference evidence="3" key="1">
    <citation type="submission" date="2025-08" db="UniProtKB">
        <authorList>
            <consortium name="RefSeq"/>
        </authorList>
    </citation>
    <scope>IDENTIFICATION</scope>
</reference>
<sequence length="136" mass="15012">MIALAEFEHVILQDVREQLQRMIKRVDGLNSIVFTDRDGVPVVKVSRNSQDQGFGFAKAEQMACSIASLTQAGRLQMGRPKYVISCKDSSQLICFNENQVFVHLFASSAATTGMLLCLEKELTALASDLSRVIDNS</sequence>
<dbReference type="AlphaFoldDB" id="A0AAJ7PA75"/>
<dbReference type="SMART" id="SM01278">
    <property type="entry name" value="MAPKK1_Int"/>
    <property type="match status" value="1"/>
</dbReference>